<dbReference type="Proteomes" id="UP000714915">
    <property type="component" value="Unassembled WGS sequence"/>
</dbReference>
<protein>
    <recommendedName>
        <fullName evidence="4">Dockerin domain-containing protein</fullName>
    </recommendedName>
</protein>
<evidence type="ECO:0000256" key="1">
    <source>
        <dbReference type="SAM" id="Phobius"/>
    </source>
</evidence>
<dbReference type="AlphaFoldDB" id="A0A955RLT3"/>
<evidence type="ECO:0008006" key="4">
    <source>
        <dbReference type="Google" id="ProtNLM"/>
    </source>
</evidence>
<comment type="caution">
    <text evidence="2">The sequence shown here is derived from an EMBL/GenBank/DDBJ whole genome shotgun (WGS) entry which is preliminary data.</text>
</comment>
<dbReference type="PROSITE" id="PS00018">
    <property type="entry name" value="EF_HAND_1"/>
    <property type="match status" value="1"/>
</dbReference>
<keyword evidence="1" id="KW-0472">Membrane</keyword>
<sequence>MNQNRYRFLTILNIVLFLALVLGTLVLVDQDNNKDLPVTDITESYGCGRLDIYNDNKVELDDFAAFVKFYSKECNLLPAPDFYPTCGFKDANENGNIDLFDFAWFASLYYKDKCELYNN</sequence>
<gene>
    <name evidence="2" type="ORF">KC669_03400</name>
</gene>
<reference evidence="2" key="1">
    <citation type="submission" date="2020-04" db="EMBL/GenBank/DDBJ databases">
        <authorList>
            <person name="Zhang T."/>
        </authorList>
    </citation>
    <scope>NUCLEOTIDE SEQUENCE</scope>
    <source>
        <strain evidence="2">HKST-UBA09</strain>
    </source>
</reference>
<reference evidence="2" key="2">
    <citation type="journal article" date="2021" name="Microbiome">
        <title>Successional dynamics and alternative stable states in a saline activated sludge microbial community over 9 years.</title>
        <authorList>
            <person name="Wang Y."/>
            <person name="Ye J."/>
            <person name="Ju F."/>
            <person name="Liu L."/>
            <person name="Boyd J.A."/>
            <person name="Deng Y."/>
            <person name="Parks D.H."/>
            <person name="Jiang X."/>
            <person name="Yin X."/>
            <person name="Woodcroft B.J."/>
            <person name="Tyson G.W."/>
            <person name="Hugenholtz P."/>
            <person name="Polz M.F."/>
            <person name="Zhang T."/>
        </authorList>
    </citation>
    <scope>NUCLEOTIDE SEQUENCE</scope>
    <source>
        <strain evidence="2">HKST-UBA09</strain>
    </source>
</reference>
<feature type="non-terminal residue" evidence="2">
    <location>
        <position position="119"/>
    </location>
</feature>
<organism evidence="2 3">
    <name type="scientific">Candidatus Dojkabacteria bacterium</name>
    <dbReference type="NCBI Taxonomy" id="2099670"/>
    <lineage>
        <taxon>Bacteria</taxon>
        <taxon>Candidatus Dojkabacteria</taxon>
    </lineage>
</organism>
<feature type="transmembrane region" description="Helical" evidence="1">
    <location>
        <begin position="6"/>
        <end position="28"/>
    </location>
</feature>
<keyword evidence="1" id="KW-0812">Transmembrane</keyword>
<dbReference type="InterPro" id="IPR018247">
    <property type="entry name" value="EF_Hand_1_Ca_BS"/>
</dbReference>
<evidence type="ECO:0000313" key="2">
    <source>
        <dbReference type="EMBL" id="MCA9387055.1"/>
    </source>
</evidence>
<proteinExistence type="predicted"/>
<name>A0A955RLT3_9BACT</name>
<evidence type="ECO:0000313" key="3">
    <source>
        <dbReference type="Proteomes" id="UP000714915"/>
    </source>
</evidence>
<dbReference type="EMBL" id="JAGQLF010000041">
    <property type="protein sequence ID" value="MCA9387055.1"/>
    <property type="molecule type" value="Genomic_DNA"/>
</dbReference>
<keyword evidence="1" id="KW-1133">Transmembrane helix</keyword>
<accession>A0A955RLT3</accession>